<dbReference type="InterPro" id="IPR013783">
    <property type="entry name" value="Ig-like_fold"/>
</dbReference>
<dbReference type="Pfam" id="PF13802">
    <property type="entry name" value="Gal_mutarotas_2"/>
    <property type="match status" value="1"/>
</dbReference>
<dbReference type="InterPro" id="IPR000322">
    <property type="entry name" value="Glyco_hydro_31_TIM"/>
</dbReference>
<evidence type="ECO:0000313" key="4">
    <source>
        <dbReference type="EMBL" id="GAA1524430.1"/>
    </source>
</evidence>
<sequence>MSHAVTPRQPALLRRRAVAAILVLAAVVFQFTPSPAFAGTLTGVFHAPYGADELYNTTATERAPRDPMAGQAVEVKATTWPISPGQTVWITWTKNGVNQTPVGAAFDHNSGNNTYWKVALGTFARGDKITYTVNADVDGANQKTTGPFSFAVTSFSGTGNVSGYVDNGTSVDVTTGDTAGSFVPKVRFAFPATDRFHVQVAPTGGGLNISGSSAYTVTNSATTLQIATSNVVLKIQKTPYRVAVYKGDGTTLIARQYDPATFRNTGWASDGSTTVTKVEDHWLSPATERFEGLGERYDALNQRGKDVHNYVYNQYQDQGPTGRTYLSVPFFTNSAGYGIYVPSTRYSVFNFGTHLSDMAGFTVDTGGALNSTVDYHFFTGTRAQILDQYTATTARPKLPPKWSFGLWMSANEWNTQSEVNTELANVTANNIPHSAMVLEQWADEATFYLWHGATYTPKPGSQALAYSDLTFPAGTAWSNPKAMVTAAHNQNIKVVLWQIPVLKQDFDSNPPTAPQQHVNDRDYAVAQGYVLGDGAGGPYRIPSGQWFGNSTVPDFTSTAATNWWMSKRAYLFDDVGIDGFKTDGSEAVFGRNVTSASGRKGDELHNAYPNEYTRAYKDFVQTKTGSQGVLFSRGGTAGAQANSIFWAGDQASTFDAFQQAVRAGQSAGQSGVPFWSWDLAGFTGTFPSSELYLRSAAQATFSPIMQYHSEKANPGVSEARTPWNVQARSGDTTVVPKFRKFANTRMNLIPYLYTEAKNASTTGLPMMQAMSVAYPSDTTAAAQDQQYMFGRQLLVAPITTQGATSKSVYLPAGEWYDFWNGGRAQGAGTKVYNADTGTIPVYAKAGAIVPLNLNANYELGGTIGNSVDTYTNLAFRVYPSGTTSYGYFEDSANQTRTFTSTENFAAHQVTVSVPPLATKSTLQVASSKPTSVTKDGSTMTAHATLAALQAAAEGWYWDPVQQLTLVKTASSAAARSVVLNGVDKAAYEAEFGSNTGTTTNTDHPGYTGTGFVDGFETAGDAVQVDTSASVTGSHVIKLRYANGAATAATRTIQVDGVSVGSVNLPSTGNWDTWGTATLTTNLTAGQRMVKVVYGSGGINLDNVSVARP</sequence>
<dbReference type="Proteomes" id="UP001500363">
    <property type="component" value="Unassembled WGS sequence"/>
</dbReference>
<dbReference type="CDD" id="cd14752">
    <property type="entry name" value="GH31_N"/>
    <property type="match status" value="1"/>
</dbReference>
<gene>
    <name evidence="4" type="ORF">GCM10009741_27310</name>
</gene>
<dbReference type="InterPro" id="IPR008979">
    <property type="entry name" value="Galactose-bd-like_sf"/>
</dbReference>
<dbReference type="Pfam" id="PF16990">
    <property type="entry name" value="CBM_35"/>
    <property type="match status" value="1"/>
</dbReference>
<comment type="caution">
    <text evidence="4">The sequence shown here is derived from an EMBL/GenBank/DDBJ whole genome shotgun (WGS) entry which is preliminary data.</text>
</comment>
<feature type="signal peptide" evidence="2">
    <location>
        <begin position="1"/>
        <end position="38"/>
    </location>
</feature>
<protein>
    <submittedName>
        <fullName evidence="4">Glycoside hydrolase family 31 protein</fullName>
    </submittedName>
</protein>
<evidence type="ECO:0000259" key="3">
    <source>
        <dbReference type="PROSITE" id="PS51175"/>
    </source>
</evidence>
<dbReference type="Gene3D" id="2.60.40.1180">
    <property type="entry name" value="Golgi alpha-mannosidase II"/>
    <property type="match status" value="2"/>
</dbReference>
<name>A0ABP4LI30_9ACTN</name>
<keyword evidence="4" id="KW-0378">Hydrolase</keyword>
<feature type="domain" description="CBM6" evidence="3">
    <location>
        <begin position="985"/>
        <end position="1106"/>
    </location>
</feature>
<comment type="similarity">
    <text evidence="1">Belongs to the glycosyl hydrolase 31 family.</text>
</comment>
<dbReference type="Gene3D" id="2.60.120.260">
    <property type="entry name" value="Galactose-binding domain-like"/>
    <property type="match status" value="1"/>
</dbReference>
<evidence type="ECO:0000313" key="5">
    <source>
        <dbReference type="Proteomes" id="UP001500363"/>
    </source>
</evidence>
<dbReference type="Pfam" id="PF21365">
    <property type="entry name" value="Glyco_hydro_31_3rd"/>
    <property type="match status" value="1"/>
</dbReference>
<organism evidence="4 5">
    <name type="scientific">Kribbella lupini</name>
    <dbReference type="NCBI Taxonomy" id="291602"/>
    <lineage>
        <taxon>Bacteria</taxon>
        <taxon>Bacillati</taxon>
        <taxon>Actinomycetota</taxon>
        <taxon>Actinomycetes</taxon>
        <taxon>Propionibacteriales</taxon>
        <taxon>Kribbellaceae</taxon>
        <taxon>Kribbella</taxon>
    </lineage>
</organism>
<accession>A0ABP4LI30</accession>
<evidence type="ECO:0000256" key="2">
    <source>
        <dbReference type="SAM" id="SignalP"/>
    </source>
</evidence>
<dbReference type="InterPro" id="IPR011013">
    <property type="entry name" value="Gal_mutarotase_sf_dom"/>
</dbReference>
<dbReference type="InterPro" id="IPR013780">
    <property type="entry name" value="Glyco_hydro_b"/>
</dbReference>
<keyword evidence="2" id="KW-0732">Signal</keyword>
<dbReference type="GO" id="GO:0016787">
    <property type="term" value="F:hydrolase activity"/>
    <property type="evidence" value="ECO:0007669"/>
    <property type="project" value="UniProtKB-KW"/>
</dbReference>
<dbReference type="PROSITE" id="PS51175">
    <property type="entry name" value="CBM6"/>
    <property type="match status" value="1"/>
</dbReference>
<dbReference type="PANTHER" id="PTHR43863">
    <property type="entry name" value="HYDROLASE, PUTATIVE (AFU_ORTHOLOGUE AFUA_1G03140)-RELATED"/>
    <property type="match status" value="1"/>
</dbReference>
<dbReference type="InterPro" id="IPR051816">
    <property type="entry name" value="Glycosyl_Hydrolase_31"/>
</dbReference>
<feature type="chain" id="PRO_5046459183" evidence="2">
    <location>
        <begin position="39"/>
        <end position="1108"/>
    </location>
</feature>
<dbReference type="PANTHER" id="PTHR43863:SF2">
    <property type="entry name" value="MALTASE-GLUCOAMYLASE"/>
    <property type="match status" value="1"/>
</dbReference>
<dbReference type="SUPFAM" id="SSF74650">
    <property type="entry name" value="Galactose mutarotase-like"/>
    <property type="match status" value="1"/>
</dbReference>
<dbReference type="SUPFAM" id="SSF51445">
    <property type="entry name" value="(Trans)glycosidases"/>
    <property type="match status" value="1"/>
</dbReference>
<dbReference type="InterPro" id="IPR055242">
    <property type="entry name" value="Lmo2446-like_N"/>
</dbReference>
<dbReference type="SUPFAM" id="SSF51011">
    <property type="entry name" value="Glycosyl hydrolase domain"/>
    <property type="match status" value="1"/>
</dbReference>
<keyword evidence="5" id="KW-1185">Reference proteome</keyword>
<dbReference type="SUPFAM" id="SSF49785">
    <property type="entry name" value="Galactose-binding domain-like"/>
    <property type="match status" value="1"/>
</dbReference>
<dbReference type="Gene3D" id="2.60.40.1760">
    <property type="entry name" value="glycosyl hydrolase (family 31)"/>
    <property type="match status" value="1"/>
</dbReference>
<dbReference type="RefSeq" id="WP_344173908.1">
    <property type="nucleotide sequence ID" value="NZ_BAAANC010000002.1"/>
</dbReference>
<dbReference type="InterPro" id="IPR025887">
    <property type="entry name" value="Glyco_hydro_31_N_dom"/>
</dbReference>
<dbReference type="Pfam" id="PF22681">
    <property type="entry name" value="Lmo2446-like_N"/>
    <property type="match status" value="1"/>
</dbReference>
<reference evidence="5" key="1">
    <citation type="journal article" date="2019" name="Int. J. Syst. Evol. Microbiol.">
        <title>The Global Catalogue of Microorganisms (GCM) 10K type strain sequencing project: providing services to taxonomists for standard genome sequencing and annotation.</title>
        <authorList>
            <consortium name="The Broad Institute Genomics Platform"/>
            <consortium name="The Broad Institute Genome Sequencing Center for Infectious Disease"/>
            <person name="Wu L."/>
            <person name="Ma J."/>
        </authorList>
    </citation>
    <scope>NUCLEOTIDE SEQUENCE [LARGE SCALE GENOMIC DNA]</scope>
    <source>
        <strain evidence="5">JCM 14303</strain>
    </source>
</reference>
<dbReference type="CDD" id="cd06597">
    <property type="entry name" value="GH31_transferase_CtsY"/>
    <property type="match status" value="1"/>
</dbReference>
<dbReference type="Pfam" id="PF01055">
    <property type="entry name" value="Glyco_hydro_31_2nd"/>
    <property type="match status" value="1"/>
</dbReference>
<dbReference type="Gene3D" id="3.20.20.80">
    <property type="entry name" value="Glycosidases"/>
    <property type="match status" value="1"/>
</dbReference>
<dbReference type="EMBL" id="BAAANC010000002">
    <property type="protein sequence ID" value="GAA1524430.1"/>
    <property type="molecule type" value="Genomic_DNA"/>
</dbReference>
<dbReference type="CDD" id="cd04083">
    <property type="entry name" value="CBM35_Lmo2446-like"/>
    <property type="match status" value="1"/>
</dbReference>
<evidence type="ECO:0000256" key="1">
    <source>
        <dbReference type="ARBA" id="ARBA00007806"/>
    </source>
</evidence>
<proteinExistence type="inferred from homology"/>
<dbReference type="InterPro" id="IPR017853">
    <property type="entry name" value="GH"/>
</dbReference>
<dbReference type="Gene3D" id="2.60.40.10">
    <property type="entry name" value="Immunoglobulins"/>
    <property type="match status" value="1"/>
</dbReference>
<dbReference type="InterPro" id="IPR005084">
    <property type="entry name" value="CBM6"/>
</dbReference>
<dbReference type="InterPro" id="IPR048395">
    <property type="entry name" value="Glyco_hydro_31_C"/>
</dbReference>